<dbReference type="SUPFAM" id="SSF55073">
    <property type="entry name" value="Nucleotide cyclase"/>
    <property type="match status" value="1"/>
</dbReference>
<feature type="domain" description="PAS" evidence="2">
    <location>
        <begin position="162"/>
        <end position="234"/>
    </location>
</feature>
<dbReference type="SMART" id="SM00471">
    <property type="entry name" value="HDc"/>
    <property type="match status" value="1"/>
</dbReference>
<dbReference type="PROSITE" id="PS50112">
    <property type="entry name" value="PAS"/>
    <property type="match status" value="2"/>
</dbReference>
<dbReference type="PANTHER" id="PTHR45228">
    <property type="entry name" value="CYCLIC DI-GMP PHOSPHODIESTERASE TM_0186-RELATED"/>
    <property type="match status" value="1"/>
</dbReference>
<dbReference type="InterPro" id="IPR013655">
    <property type="entry name" value="PAS_fold_3"/>
</dbReference>
<dbReference type="InterPro" id="IPR003607">
    <property type="entry name" value="HD/PDEase_dom"/>
</dbReference>
<dbReference type="SUPFAM" id="SSF55785">
    <property type="entry name" value="PYP-like sensor domain (PAS domain)"/>
    <property type="match status" value="2"/>
</dbReference>
<dbReference type="InterPro" id="IPR001610">
    <property type="entry name" value="PAC"/>
</dbReference>
<protein>
    <submittedName>
        <fullName evidence="6">Diguanylate cyclase with PAS/PAC sensor</fullName>
    </submittedName>
</protein>
<evidence type="ECO:0000259" key="5">
    <source>
        <dbReference type="PROSITE" id="PS51832"/>
    </source>
</evidence>
<dbReference type="Gene3D" id="3.30.450.20">
    <property type="entry name" value="PAS domain"/>
    <property type="match status" value="2"/>
</dbReference>
<keyword evidence="7" id="KW-1185">Reference proteome</keyword>
<evidence type="ECO:0000259" key="4">
    <source>
        <dbReference type="PROSITE" id="PS50887"/>
    </source>
</evidence>
<dbReference type="InterPro" id="IPR029787">
    <property type="entry name" value="Nucleotide_cyclase"/>
</dbReference>
<evidence type="ECO:0000313" key="6">
    <source>
        <dbReference type="EMBL" id="ABI69772.1"/>
    </source>
</evidence>
<dbReference type="Pfam" id="PF13487">
    <property type="entry name" value="HD_5"/>
    <property type="match status" value="1"/>
</dbReference>
<dbReference type="SUPFAM" id="SSF109604">
    <property type="entry name" value="HD-domain/PDEase-like"/>
    <property type="match status" value="1"/>
</dbReference>
<dbReference type="eggNOG" id="COG2199">
    <property type="taxonomic scope" value="Bacteria"/>
</dbReference>
<dbReference type="InterPro" id="IPR000700">
    <property type="entry name" value="PAS-assoc_C"/>
</dbReference>
<feature type="domain" description="PAS" evidence="2">
    <location>
        <begin position="38"/>
        <end position="98"/>
    </location>
</feature>
<gene>
    <name evidence="6" type="ordered locus">Swol_2483</name>
</gene>
<dbReference type="SMART" id="SM00267">
    <property type="entry name" value="GGDEF"/>
    <property type="match status" value="1"/>
</dbReference>
<dbReference type="eggNOG" id="COG2206">
    <property type="taxonomic scope" value="Bacteria"/>
</dbReference>
<dbReference type="InterPro" id="IPR000160">
    <property type="entry name" value="GGDEF_dom"/>
</dbReference>
<dbReference type="HOGENOM" id="CLU_000445_92_5_9"/>
<name>Q0AU32_SYNWW</name>
<dbReference type="InterPro" id="IPR052020">
    <property type="entry name" value="Cyclic_di-GMP/3'3'-cGAMP_PDE"/>
</dbReference>
<dbReference type="Pfam" id="PF00990">
    <property type="entry name" value="GGDEF"/>
    <property type="match status" value="1"/>
</dbReference>
<dbReference type="SMART" id="SM00091">
    <property type="entry name" value="PAS"/>
    <property type="match status" value="2"/>
</dbReference>
<evidence type="ECO:0000259" key="3">
    <source>
        <dbReference type="PROSITE" id="PS50113"/>
    </source>
</evidence>
<dbReference type="PANTHER" id="PTHR45228:SF1">
    <property type="entry name" value="CYCLIC DI-GMP PHOSPHODIESTERASE TM_0186"/>
    <property type="match status" value="1"/>
</dbReference>
<dbReference type="CDD" id="cd01949">
    <property type="entry name" value="GGDEF"/>
    <property type="match status" value="1"/>
</dbReference>
<evidence type="ECO:0000259" key="2">
    <source>
        <dbReference type="PROSITE" id="PS50112"/>
    </source>
</evidence>
<dbReference type="Gene3D" id="1.10.3210.10">
    <property type="entry name" value="Hypothetical protein af1432"/>
    <property type="match status" value="1"/>
</dbReference>
<organism evidence="6 7">
    <name type="scientific">Syntrophomonas wolfei subsp. wolfei (strain DSM 2245B / Goettingen)</name>
    <dbReference type="NCBI Taxonomy" id="335541"/>
    <lineage>
        <taxon>Bacteria</taxon>
        <taxon>Bacillati</taxon>
        <taxon>Bacillota</taxon>
        <taxon>Clostridia</taxon>
        <taxon>Eubacteriales</taxon>
        <taxon>Syntrophomonadaceae</taxon>
        <taxon>Syntrophomonas</taxon>
    </lineage>
</organism>
<dbReference type="InterPro" id="IPR035965">
    <property type="entry name" value="PAS-like_dom_sf"/>
</dbReference>
<proteinExistence type="predicted"/>
<dbReference type="InterPro" id="IPR037522">
    <property type="entry name" value="HD_GYP_dom"/>
</dbReference>
<dbReference type="InterPro" id="IPR000014">
    <property type="entry name" value="PAS"/>
</dbReference>
<feature type="coiled-coil region" evidence="1">
    <location>
        <begin position="8"/>
        <end position="38"/>
    </location>
</feature>
<dbReference type="AlphaFoldDB" id="Q0AU32"/>
<dbReference type="PROSITE" id="PS50113">
    <property type="entry name" value="PAC"/>
    <property type="match status" value="1"/>
</dbReference>
<dbReference type="KEGG" id="swo:Swol_2483"/>
<dbReference type="CDD" id="cd00130">
    <property type="entry name" value="PAS"/>
    <property type="match status" value="2"/>
</dbReference>
<dbReference type="OrthoDB" id="9798833at2"/>
<keyword evidence="1" id="KW-0175">Coiled coil</keyword>
<dbReference type="Pfam" id="PF08447">
    <property type="entry name" value="PAS_3"/>
    <property type="match status" value="2"/>
</dbReference>
<dbReference type="NCBIfam" id="TIGR00254">
    <property type="entry name" value="GGDEF"/>
    <property type="match status" value="1"/>
</dbReference>
<sequence length="619" mass="71140">MGNKDNASIALLNEIKQLQEDLAQARENRQTLEALQESEVRFRGLAESSPALIFVLQNNRLRYVNPKFFVLTEYSEEEYLVMEFWEFIHPDFQDSVKSKALAWQRGENQFEKYEMKLLNRSGKEIWVEIYANPIQYEGQPALIGSLFDISERKHFEEALRQSEVLYRTIFETTGTAMMIFDKDLSISLVNSEFEELSGYCKEEIENSMKWPIFVHPDDRERMIEYHQQRRIDPELAPSHYEFRLLDKEQKTKDIFITVDLIPGTSDSVVSFMDITERKKAEAQVKYLSFNDKLTGLYNRAFFEEELSRLDTERQLPLSLIIGDVNGLKLINDALGHESGDRLLRKAAEILRKSCRKEDIIARWGGDEFIILLPKTKAHCAERICERIQEKSQSSGDFPIPISISLGTASKNDSLQDVQAIIKEAEDKMYRNKLLESKSARSSFLLSLQQTLWAKSHETEEHCQHVKELAEQLGVRMGLPESELDDLRLLAVLHDVGNIAIPNEILDKPAPLSPEEWEIVKKHPETGYRIALTLPELAPIAGAILAHHERWDGKGYPLGLKAEEIPLISRILAIIDAFDVMISGRPYKKALSIAEVRNEIRKCAGTQFDPKLVKIFCKLI</sequence>
<dbReference type="STRING" id="335541.Swol_2483"/>
<dbReference type="CDD" id="cd00077">
    <property type="entry name" value="HDc"/>
    <property type="match status" value="1"/>
</dbReference>
<accession>Q0AU32</accession>
<dbReference type="SMART" id="SM00086">
    <property type="entry name" value="PAC"/>
    <property type="match status" value="2"/>
</dbReference>
<dbReference type="EMBL" id="CP000448">
    <property type="protein sequence ID" value="ABI69772.1"/>
    <property type="molecule type" value="Genomic_DNA"/>
</dbReference>
<dbReference type="RefSeq" id="WP_011641854.1">
    <property type="nucleotide sequence ID" value="NC_008346.1"/>
</dbReference>
<reference evidence="7" key="1">
    <citation type="journal article" date="2010" name="Environ. Microbiol.">
        <title>The genome of Syntrophomonas wolfei: new insights into syntrophic metabolism and biohydrogen production.</title>
        <authorList>
            <person name="Sieber J.R."/>
            <person name="Sims D.R."/>
            <person name="Han C."/>
            <person name="Kim E."/>
            <person name="Lykidis A."/>
            <person name="Lapidus A.L."/>
            <person name="McDonnald E."/>
            <person name="Rohlin L."/>
            <person name="Culley D.E."/>
            <person name="Gunsalus R."/>
            <person name="McInerney M.J."/>
        </authorList>
    </citation>
    <scope>NUCLEOTIDE SEQUENCE [LARGE SCALE GENOMIC DNA]</scope>
    <source>
        <strain evidence="7">DSM 2245B / Goettingen</strain>
    </source>
</reference>
<dbReference type="Proteomes" id="UP000001968">
    <property type="component" value="Chromosome"/>
</dbReference>
<dbReference type="NCBIfam" id="TIGR00229">
    <property type="entry name" value="sensory_box"/>
    <property type="match status" value="2"/>
</dbReference>
<dbReference type="PROSITE" id="PS50887">
    <property type="entry name" value="GGDEF"/>
    <property type="match status" value="1"/>
</dbReference>
<evidence type="ECO:0000313" key="7">
    <source>
        <dbReference type="Proteomes" id="UP000001968"/>
    </source>
</evidence>
<dbReference type="InterPro" id="IPR043128">
    <property type="entry name" value="Rev_trsase/Diguanyl_cyclase"/>
</dbReference>
<dbReference type="eggNOG" id="COG2202">
    <property type="taxonomic scope" value="Bacteria"/>
</dbReference>
<dbReference type="Gene3D" id="3.30.70.270">
    <property type="match status" value="1"/>
</dbReference>
<dbReference type="PROSITE" id="PS51832">
    <property type="entry name" value="HD_GYP"/>
    <property type="match status" value="1"/>
</dbReference>
<evidence type="ECO:0000256" key="1">
    <source>
        <dbReference type="SAM" id="Coils"/>
    </source>
</evidence>
<feature type="domain" description="HD-GYP" evidence="5">
    <location>
        <begin position="436"/>
        <end position="619"/>
    </location>
</feature>
<feature type="domain" description="GGDEF" evidence="4">
    <location>
        <begin position="315"/>
        <end position="445"/>
    </location>
</feature>
<feature type="domain" description="PAC" evidence="3">
    <location>
        <begin position="111"/>
        <end position="161"/>
    </location>
</feature>